<keyword evidence="3" id="KW-1185">Reference proteome</keyword>
<protein>
    <recommendedName>
        <fullName evidence="1">AAA+ ATPase domain-containing protein</fullName>
    </recommendedName>
</protein>
<accession>A0A1Z4N4C2</accession>
<feature type="domain" description="AAA+ ATPase" evidence="1">
    <location>
        <begin position="36"/>
        <end position="189"/>
    </location>
</feature>
<name>A0A1Z4N4C2_9CYAN</name>
<evidence type="ECO:0000313" key="2">
    <source>
        <dbReference type="EMBL" id="BAZ00525.1"/>
    </source>
</evidence>
<sequence>MPLNGMPLSAIAVESQTEKLSTVAVATAVNILEAIAGKHCLIIGDTGTGKSTIAQWLAQQSNSQVKVYDPDASIDEWQGLEVIGKGGNFADISASMNDDLLEMQKRIVARATDGDKANTGKDLCIIAEEFPVLKDECDIAPMWLGRIARRGRKPKIFVIALSQSDSVTALGIEGDGAIRSNFRYIRLGKFAVNHAKRLKDEGLVQWLQSGKYRCMVDDEPCQLPDLTSYKAVIVRVPEKPVLPSTETPEPLDIHDSPEFLEPEKPVTGGLKSTILPLKDAGYSDTRIIKDVLGYRGADYQKGRQLMTRILNDAT</sequence>
<evidence type="ECO:0000313" key="3">
    <source>
        <dbReference type="Proteomes" id="UP000218785"/>
    </source>
</evidence>
<dbReference type="SUPFAM" id="SSF52540">
    <property type="entry name" value="P-loop containing nucleoside triphosphate hydrolases"/>
    <property type="match status" value="1"/>
</dbReference>
<dbReference type="InterPro" id="IPR003593">
    <property type="entry name" value="AAA+_ATPase"/>
</dbReference>
<proteinExistence type="predicted"/>
<gene>
    <name evidence="2" type="ORF">NIES37_45200</name>
</gene>
<dbReference type="Proteomes" id="UP000218785">
    <property type="component" value="Chromosome"/>
</dbReference>
<dbReference type="Gene3D" id="3.40.50.300">
    <property type="entry name" value="P-loop containing nucleotide triphosphate hydrolases"/>
    <property type="match status" value="1"/>
</dbReference>
<reference evidence="2 3" key="1">
    <citation type="submission" date="2017-06" db="EMBL/GenBank/DDBJ databases">
        <title>Genome sequencing of cyanobaciteial culture collection at National Institute for Environmental Studies (NIES).</title>
        <authorList>
            <person name="Hirose Y."/>
            <person name="Shimura Y."/>
            <person name="Fujisawa T."/>
            <person name="Nakamura Y."/>
            <person name="Kawachi M."/>
        </authorList>
    </citation>
    <scope>NUCLEOTIDE SEQUENCE [LARGE SCALE GENOMIC DNA]</scope>
    <source>
        <strain evidence="2 3">NIES-37</strain>
    </source>
</reference>
<organism evidence="2 3">
    <name type="scientific">Tolypothrix tenuis PCC 7101</name>
    <dbReference type="NCBI Taxonomy" id="231146"/>
    <lineage>
        <taxon>Bacteria</taxon>
        <taxon>Bacillati</taxon>
        <taxon>Cyanobacteriota</taxon>
        <taxon>Cyanophyceae</taxon>
        <taxon>Nostocales</taxon>
        <taxon>Tolypothrichaceae</taxon>
        <taxon>Tolypothrix</taxon>
    </lineage>
</organism>
<dbReference type="InterPro" id="IPR027417">
    <property type="entry name" value="P-loop_NTPase"/>
</dbReference>
<evidence type="ECO:0000259" key="1">
    <source>
        <dbReference type="SMART" id="SM00382"/>
    </source>
</evidence>
<dbReference type="KEGG" id="ttq:NIES37_45200"/>
<dbReference type="SMART" id="SM00382">
    <property type="entry name" value="AAA"/>
    <property type="match status" value="1"/>
</dbReference>
<dbReference type="EMBL" id="AP018248">
    <property type="protein sequence ID" value="BAZ00525.1"/>
    <property type="molecule type" value="Genomic_DNA"/>
</dbReference>
<dbReference type="AlphaFoldDB" id="A0A1Z4N4C2"/>